<dbReference type="AlphaFoldDB" id="A0A1G8GR78"/>
<keyword evidence="2" id="KW-1185">Reference proteome</keyword>
<reference evidence="2" key="1">
    <citation type="submission" date="2016-10" db="EMBL/GenBank/DDBJ databases">
        <authorList>
            <person name="Varghese N."/>
            <person name="Submissions S."/>
        </authorList>
    </citation>
    <scope>NUCLEOTIDE SEQUENCE [LARGE SCALE GENOMIC DNA]</scope>
    <source>
        <strain evidence="2">DSM 17071</strain>
    </source>
</reference>
<dbReference type="STRING" id="311334.SAMN05421846_10373"/>
<dbReference type="EMBL" id="FNDW01000003">
    <property type="protein sequence ID" value="SDH96833.1"/>
    <property type="molecule type" value="Genomic_DNA"/>
</dbReference>
<name>A0A1G8GR78_9FLAO</name>
<organism evidence="1 2">
    <name type="scientific">Chryseobacterium taeanense</name>
    <dbReference type="NCBI Taxonomy" id="311334"/>
    <lineage>
        <taxon>Bacteria</taxon>
        <taxon>Pseudomonadati</taxon>
        <taxon>Bacteroidota</taxon>
        <taxon>Flavobacteriia</taxon>
        <taxon>Flavobacteriales</taxon>
        <taxon>Weeksellaceae</taxon>
        <taxon>Chryseobacterium group</taxon>
        <taxon>Chryseobacterium</taxon>
    </lineage>
</organism>
<dbReference type="RefSeq" id="WP_089856082.1">
    <property type="nucleotide sequence ID" value="NZ_FNDW01000003.1"/>
</dbReference>
<sequence>MKPKAKLETEAQGLKQPLSMMTTELIQTLVNNYRANQLLSIKETIGIEDAHSIQFDFTTLKRFIYDIETLALEGNSGINAEDLGIRFYYAAYPNAENWGIMGDTPIGIECAEMHTLVMVPTIKRKGEDGEIGNYDFNPLDINGKGTIAKAFGKDSGIDPEFVCQNHGNLVPPDNSKTELF</sequence>
<dbReference type="OrthoDB" id="1355945at2"/>
<protein>
    <submittedName>
        <fullName evidence="1">Uncharacterized protein</fullName>
    </submittedName>
</protein>
<gene>
    <name evidence="1" type="ORF">SAMN05421846_10373</name>
</gene>
<evidence type="ECO:0000313" key="1">
    <source>
        <dbReference type="EMBL" id="SDH96833.1"/>
    </source>
</evidence>
<dbReference type="Proteomes" id="UP000198869">
    <property type="component" value="Unassembled WGS sequence"/>
</dbReference>
<proteinExistence type="predicted"/>
<accession>A0A1G8GR78</accession>
<evidence type="ECO:0000313" key="2">
    <source>
        <dbReference type="Proteomes" id="UP000198869"/>
    </source>
</evidence>